<evidence type="ECO:0000313" key="14">
    <source>
        <dbReference type="Proteomes" id="UP000184241"/>
    </source>
</evidence>
<dbReference type="SMART" id="SM00304">
    <property type="entry name" value="HAMP"/>
    <property type="match status" value="1"/>
</dbReference>
<dbReference type="GO" id="GO:0007165">
    <property type="term" value="P:signal transduction"/>
    <property type="evidence" value="ECO:0007669"/>
    <property type="project" value="UniProtKB-KW"/>
</dbReference>
<dbReference type="Pfam" id="PF02743">
    <property type="entry name" value="dCache_1"/>
    <property type="match status" value="1"/>
</dbReference>
<protein>
    <submittedName>
        <fullName evidence="13">Methyl-accepting chemotaxis sensory transducer with Cache sensor</fullName>
    </submittedName>
</protein>
<feature type="transmembrane region" description="Helical" evidence="10">
    <location>
        <begin position="277"/>
        <end position="296"/>
    </location>
</feature>
<dbReference type="RefSeq" id="WP_073022684.1">
    <property type="nucleotide sequence ID" value="NZ_FQXU01000021.1"/>
</dbReference>
<evidence type="ECO:0000256" key="2">
    <source>
        <dbReference type="ARBA" id="ARBA00022475"/>
    </source>
</evidence>
<dbReference type="SMART" id="SM00283">
    <property type="entry name" value="MA"/>
    <property type="match status" value="1"/>
</dbReference>
<comment type="subcellular location">
    <subcellularLocation>
        <location evidence="1">Cell membrane</location>
        <topology evidence="1">Multi-pass membrane protein</topology>
    </subcellularLocation>
</comment>
<comment type="similarity">
    <text evidence="8">Belongs to the methyl-accepting chemotaxis (MCP) protein family.</text>
</comment>
<dbReference type="InterPro" id="IPR003660">
    <property type="entry name" value="HAMP_dom"/>
</dbReference>
<feature type="domain" description="Methyl-accepting transducer" evidence="11">
    <location>
        <begin position="369"/>
        <end position="626"/>
    </location>
</feature>
<keyword evidence="2" id="KW-1003">Cell membrane</keyword>
<dbReference type="Gene3D" id="1.10.287.950">
    <property type="entry name" value="Methyl-accepting chemotaxis protein"/>
    <property type="match status" value="1"/>
</dbReference>
<dbReference type="Pfam" id="PF00015">
    <property type="entry name" value="MCPsignal"/>
    <property type="match status" value="1"/>
</dbReference>
<keyword evidence="3" id="KW-0145">Chemotaxis</keyword>
<accession>A0A1M6E7C2</accession>
<dbReference type="Gene3D" id="3.30.450.20">
    <property type="entry name" value="PAS domain"/>
    <property type="match status" value="2"/>
</dbReference>
<dbReference type="InterPro" id="IPR029151">
    <property type="entry name" value="Sensor-like_sf"/>
</dbReference>
<dbReference type="EMBL" id="FQXU01000021">
    <property type="protein sequence ID" value="SHI81372.1"/>
    <property type="molecule type" value="Genomic_DNA"/>
</dbReference>
<dbReference type="PANTHER" id="PTHR32089:SF114">
    <property type="entry name" value="METHYL-ACCEPTING CHEMOTAXIS PROTEIN MCPB"/>
    <property type="match status" value="1"/>
</dbReference>
<sequence length="655" mass="72039">MTKRTHIIGIRYKLMTSLLSICLVPLLILGIGSYLQARSSLIDKFEISSEQVIPEVIEKFNKYPVQISMASSNTILMDSKSEQKDIKDYLQKFKERNEDVLNVFFFTEKGEAFSYPDEKKITNPKSEVWYEKAINNNGKVINSDPHKSLMADESVVTFAKTVEDKGKIVGVIGMEISINKLSSITNKYRIGNKGYIFVVNEEGNVVTYPSRIIGSDSDTKISNWDVIKNNENGSTEIDFNKSHIFTTFGTDLGTGFKIIAAMDESELKADISGIKNMIFITIGAVIVIAALFSFWLSNGLAKSAKKLEQGFKKAAEGDLTVKVDIKSKDEFGELGKNFNFMIKNMSALMLEVKNSSKTVFDTSTNLGVMAEESTASVGQVYNSIEEISRGIIGQAGSAQEGVSNINELSNEIDGIVENTKVLKSVSLNALELGNKGLNMVKVLGEKSDRSKISSNEASKIVLNMNKNTEEINRISDAIKEITEQTNLLSLNASIEAARAGEAGRGFAVVADEIRKLAEQSRKSTEEIRKIIEKVQSMSKVAISAMEESKVTVEEQEVAVNETEKIFTQILDAINQLTNRIKGIAESTSEIYSKKNKVVQKIESISEISEGTAASSEEVAASTEQINTTMDEVAKGVEELSLIASNLQYAVGKFKL</sequence>
<dbReference type="AlphaFoldDB" id="A0A1M6E7C2"/>
<proteinExistence type="inferred from homology"/>
<evidence type="ECO:0000256" key="9">
    <source>
        <dbReference type="PROSITE-ProRule" id="PRU00284"/>
    </source>
</evidence>
<evidence type="ECO:0000256" key="7">
    <source>
        <dbReference type="ARBA" id="ARBA00023224"/>
    </source>
</evidence>
<evidence type="ECO:0000256" key="8">
    <source>
        <dbReference type="ARBA" id="ARBA00029447"/>
    </source>
</evidence>
<dbReference type="GO" id="GO:0005886">
    <property type="term" value="C:plasma membrane"/>
    <property type="evidence" value="ECO:0007669"/>
    <property type="project" value="UniProtKB-SubCell"/>
</dbReference>
<gene>
    <name evidence="13" type="ORF">SAMN02745941_04392</name>
</gene>
<dbReference type="Proteomes" id="UP000184241">
    <property type="component" value="Unassembled WGS sequence"/>
</dbReference>
<dbReference type="CDD" id="cd12912">
    <property type="entry name" value="PDC2_MCP_like"/>
    <property type="match status" value="1"/>
</dbReference>
<dbReference type="PANTHER" id="PTHR32089">
    <property type="entry name" value="METHYL-ACCEPTING CHEMOTAXIS PROTEIN MCPB"/>
    <property type="match status" value="1"/>
</dbReference>
<evidence type="ECO:0000256" key="1">
    <source>
        <dbReference type="ARBA" id="ARBA00004651"/>
    </source>
</evidence>
<evidence type="ECO:0000313" key="13">
    <source>
        <dbReference type="EMBL" id="SHI81372.1"/>
    </source>
</evidence>
<keyword evidence="5 10" id="KW-1133">Transmembrane helix</keyword>
<evidence type="ECO:0000256" key="4">
    <source>
        <dbReference type="ARBA" id="ARBA00022692"/>
    </source>
</evidence>
<evidence type="ECO:0000259" key="12">
    <source>
        <dbReference type="PROSITE" id="PS50885"/>
    </source>
</evidence>
<dbReference type="Pfam" id="PF00672">
    <property type="entry name" value="HAMP"/>
    <property type="match status" value="1"/>
</dbReference>
<dbReference type="CDD" id="cd11386">
    <property type="entry name" value="MCP_signal"/>
    <property type="match status" value="1"/>
</dbReference>
<dbReference type="PROSITE" id="PS50885">
    <property type="entry name" value="HAMP"/>
    <property type="match status" value="1"/>
</dbReference>
<organism evidence="13 14">
    <name type="scientific">Clostridium intestinale DSM 6191</name>
    <dbReference type="NCBI Taxonomy" id="1121320"/>
    <lineage>
        <taxon>Bacteria</taxon>
        <taxon>Bacillati</taxon>
        <taxon>Bacillota</taxon>
        <taxon>Clostridia</taxon>
        <taxon>Eubacteriales</taxon>
        <taxon>Clostridiaceae</taxon>
        <taxon>Clostridium</taxon>
    </lineage>
</organism>
<name>A0A1M6E7C2_9CLOT</name>
<evidence type="ECO:0000256" key="5">
    <source>
        <dbReference type="ARBA" id="ARBA00022989"/>
    </source>
</evidence>
<dbReference type="PROSITE" id="PS50111">
    <property type="entry name" value="CHEMOTAXIS_TRANSDUC_2"/>
    <property type="match status" value="1"/>
</dbReference>
<dbReference type="SUPFAM" id="SSF58104">
    <property type="entry name" value="Methyl-accepting chemotaxis protein (MCP) signaling domain"/>
    <property type="match status" value="1"/>
</dbReference>
<reference evidence="13 14" key="1">
    <citation type="submission" date="2016-11" db="EMBL/GenBank/DDBJ databases">
        <authorList>
            <person name="Jaros S."/>
            <person name="Januszkiewicz K."/>
            <person name="Wedrychowicz H."/>
        </authorList>
    </citation>
    <scope>NUCLEOTIDE SEQUENCE [LARGE SCALE GENOMIC DNA]</scope>
    <source>
        <strain evidence="13 14">DSM 6191</strain>
    </source>
</reference>
<keyword evidence="7 9" id="KW-0807">Transducer</keyword>
<feature type="domain" description="HAMP" evidence="12">
    <location>
        <begin position="298"/>
        <end position="350"/>
    </location>
</feature>
<dbReference type="InterPro" id="IPR004089">
    <property type="entry name" value="MCPsignal_dom"/>
</dbReference>
<dbReference type="CDD" id="cd06225">
    <property type="entry name" value="HAMP"/>
    <property type="match status" value="1"/>
</dbReference>
<dbReference type="SUPFAM" id="SSF103190">
    <property type="entry name" value="Sensory domain-like"/>
    <property type="match status" value="1"/>
</dbReference>
<keyword evidence="4 10" id="KW-0812">Transmembrane</keyword>
<dbReference type="InterPro" id="IPR033479">
    <property type="entry name" value="dCache_1"/>
</dbReference>
<evidence type="ECO:0000259" key="11">
    <source>
        <dbReference type="PROSITE" id="PS50111"/>
    </source>
</evidence>
<evidence type="ECO:0000256" key="10">
    <source>
        <dbReference type="SAM" id="Phobius"/>
    </source>
</evidence>
<evidence type="ECO:0000256" key="3">
    <source>
        <dbReference type="ARBA" id="ARBA00022500"/>
    </source>
</evidence>
<evidence type="ECO:0000256" key="6">
    <source>
        <dbReference type="ARBA" id="ARBA00023136"/>
    </source>
</evidence>
<dbReference type="CDD" id="cd18773">
    <property type="entry name" value="PDC1_HK_sensor"/>
    <property type="match status" value="1"/>
</dbReference>
<keyword evidence="6 10" id="KW-0472">Membrane</keyword>
<dbReference type="GO" id="GO:0006935">
    <property type="term" value="P:chemotaxis"/>
    <property type="evidence" value="ECO:0007669"/>
    <property type="project" value="UniProtKB-KW"/>
</dbReference>